<accession>A0A2M7Z2M0</accession>
<organism evidence="1 2">
    <name type="scientific">Candidatus Nealsonbacteria bacterium CG_4_9_14_3_um_filter_37_29</name>
    <dbReference type="NCBI Taxonomy" id="1974696"/>
    <lineage>
        <taxon>Bacteria</taxon>
        <taxon>Candidatus Nealsoniibacteriota</taxon>
    </lineage>
</organism>
<proteinExistence type="predicted"/>
<evidence type="ECO:0000313" key="2">
    <source>
        <dbReference type="Proteomes" id="UP000230178"/>
    </source>
</evidence>
<dbReference type="Proteomes" id="UP000230178">
    <property type="component" value="Unassembled WGS sequence"/>
</dbReference>
<dbReference type="AlphaFoldDB" id="A0A2M7Z2M0"/>
<gene>
    <name evidence="1" type="ORF">CO146_03015</name>
</gene>
<evidence type="ECO:0008006" key="3">
    <source>
        <dbReference type="Google" id="ProtNLM"/>
    </source>
</evidence>
<evidence type="ECO:0000313" key="1">
    <source>
        <dbReference type="EMBL" id="PJA82494.1"/>
    </source>
</evidence>
<comment type="caution">
    <text evidence="1">The sequence shown here is derived from an EMBL/GenBank/DDBJ whole genome shotgun (WGS) entry which is preliminary data.</text>
</comment>
<protein>
    <recommendedName>
        <fullName evidence="3">ISXO2-like transposase domain-containing protein</fullName>
    </recommendedName>
</protein>
<sequence length="248" mass="29183">MKPVQISNGTKCPKCFKLNFWKTKDGRLKCKNCHYIFTPKPNPLNVPNEILSEIVSEFLLGHSTNIILERIDISKYKLLKVLTFLRTLTAKDIPDNLREIIKLDSGNFNLNNEIKKPIIGILCKEEKVYAKVLSNIKPEDLKLFLKAQKEKEPIEHSENWQKYIGLALKGRFYKLAPLENKKYQIDSLEAFWGYLKKKLSAKGGIRKEKLPLYLGEYSWRYNHRKLTLKEQEKLLLNLLFQYFEHKAR</sequence>
<reference evidence="2" key="1">
    <citation type="submission" date="2017-09" db="EMBL/GenBank/DDBJ databases">
        <title>Depth-based differentiation of microbial function through sediment-hosted aquifers and enrichment of novel symbionts in the deep terrestrial subsurface.</title>
        <authorList>
            <person name="Probst A.J."/>
            <person name="Ladd B."/>
            <person name="Jarett J.K."/>
            <person name="Geller-Mcgrath D.E."/>
            <person name="Sieber C.M.K."/>
            <person name="Emerson J.B."/>
            <person name="Anantharaman K."/>
            <person name="Thomas B.C."/>
            <person name="Malmstrom R."/>
            <person name="Stieglmeier M."/>
            <person name="Klingl A."/>
            <person name="Woyke T."/>
            <person name="Ryan C.M."/>
            <person name="Banfield J.F."/>
        </authorList>
    </citation>
    <scope>NUCLEOTIDE SEQUENCE [LARGE SCALE GENOMIC DNA]</scope>
</reference>
<dbReference type="EMBL" id="PFVS01000119">
    <property type="protein sequence ID" value="PJA82494.1"/>
    <property type="molecule type" value="Genomic_DNA"/>
</dbReference>
<name>A0A2M7Z2M0_9BACT</name>